<dbReference type="Pfam" id="PF13185">
    <property type="entry name" value="GAF_2"/>
    <property type="match status" value="1"/>
</dbReference>
<evidence type="ECO:0000259" key="4">
    <source>
        <dbReference type="PROSITE" id="PS50887"/>
    </source>
</evidence>
<dbReference type="InterPro" id="IPR012226">
    <property type="entry name" value="Diguanyl_cyclase/Pdiesterase"/>
</dbReference>
<dbReference type="SUPFAM" id="SSF141868">
    <property type="entry name" value="EAL domain-like"/>
    <property type="match status" value="1"/>
</dbReference>
<dbReference type="PIRSF" id="PIRSF005925">
    <property type="entry name" value="Dos"/>
    <property type="match status" value="1"/>
</dbReference>
<dbReference type="PROSITE" id="PS50112">
    <property type="entry name" value="PAS"/>
    <property type="match status" value="2"/>
</dbReference>
<dbReference type="InterPro" id="IPR029016">
    <property type="entry name" value="GAF-like_dom_sf"/>
</dbReference>
<dbReference type="SUPFAM" id="SSF55781">
    <property type="entry name" value="GAF domain-like"/>
    <property type="match status" value="1"/>
</dbReference>
<dbReference type="Gene3D" id="3.30.450.20">
    <property type="entry name" value="PAS domain"/>
    <property type="match status" value="3"/>
</dbReference>
<feature type="domain" description="EAL" evidence="3">
    <location>
        <begin position="688"/>
        <end position="942"/>
    </location>
</feature>
<evidence type="ECO:0000259" key="1">
    <source>
        <dbReference type="PROSITE" id="PS50112"/>
    </source>
</evidence>
<dbReference type="EMBL" id="QQSY01000004">
    <property type="protein sequence ID" value="RDI97687.1"/>
    <property type="molecule type" value="Genomic_DNA"/>
</dbReference>
<dbReference type="NCBIfam" id="TIGR00229">
    <property type="entry name" value="sensory_box"/>
    <property type="match status" value="1"/>
</dbReference>
<dbReference type="PANTHER" id="PTHR44757:SF2">
    <property type="entry name" value="BIOFILM ARCHITECTURE MAINTENANCE PROTEIN MBAA"/>
    <property type="match status" value="1"/>
</dbReference>
<dbReference type="InterPro" id="IPR000700">
    <property type="entry name" value="PAS-assoc_C"/>
</dbReference>
<dbReference type="Pfam" id="PF08447">
    <property type="entry name" value="PAS_3"/>
    <property type="match status" value="1"/>
</dbReference>
<dbReference type="PANTHER" id="PTHR44757">
    <property type="entry name" value="DIGUANYLATE CYCLASE DGCP"/>
    <property type="match status" value="1"/>
</dbReference>
<dbReference type="InterPro" id="IPR001610">
    <property type="entry name" value="PAC"/>
</dbReference>
<reference evidence="5 6" key="1">
    <citation type="submission" date="2018-07" db="EMBL/GenBank/DDBJ databases">
        <title>Dyella solisilvae sp. nov., isolated from the pine and broad-leaved mixed forest soil.</title>
        <authorList>
            <person name="Gao Z."/>
            <person name="Qiu L."/>
        </authorList>
    </citation>
    <scope>NUCLEOTIDE SEQUENCE [LARGE SCALE GENOMIC DNA]</scope>
    <source>
        <strain evidence="5 6">DHG54</strain>
    </source>
</reference>
<dbReference type="InterPro" id="IPR013655">
    <property type="entry name" value="PAS_fold_3"/>
</dbReference>
<dbReference type="Proteomes" id="UP000254711">
    <property type="component" value="Unassembled WGS sequence"/>
</dbReference>
<feature type="domain" description="PAS" evidence="1">
    <location>
        <begin position="419"/>
        <end position="441"/>
    </location>
</feature>
<protein>
    <submittedName>
        <fullName evidence="5">EAL domain-containing protein</fullName>
    </submittedName>
</protein>
<dbReference type="SMART" id="SM00065">
    <property type="entry name" value="GAF"/>
    <property type="match status" value="1"/>
</dbReference>
<evidence type="ECO:0000259" key="2">
    <source>
        <dbReference type="PROSITE" id="PS50113"/>
    </source>
</evidence>
<gene>
    <name evidence="5" type="ORF">DVT68_15500</name>
</gene>
<dbReference type="InterPro" id="IPR035919">
    <property type="entry name" value="EAL_sf"/>
</dbReference>
<dbReference type="SUPFAM" id="SSF55785">
    <property type="entry name" value="PYP-like sensor domain (PAS domain)"/>
    <property type="match status" value="3"/>
</dbReference>
<dbReference type="Gene3D" id="2.10.70.100">
    <property type="match status" value="1"/>
</dbReference>
<dbReference type="InterPro" id="IPR000014">
    <property type="entry name" value="PAS"/>
</dbReference>
<dbReference type="SMART" id="SM00091">
    <property type="entry name" value="PAS"/>
    <property type="match status" value="3"/>
</dbReference>
<comment type="caution">
    <text evidence="5">The sequence shown here is derived from an EMBL/GenBank/DDBJ whole genome shotgun (WGS) entry which is preliminary data.</text>
</comment>
<dbReference type="Pfam" id="PF08448">
    <property type="entry name" value="PAS_4"/>
    <property type="match status" value="1"/>
</dbReference>
<dbReference type="CDD" id="cd00130">
    <property type="entry name" value="PAS"/>
    <property type="match status" value="2"/>
</dbReference>
<accession>A0A370K5G6</accession>
<dbReference type="PROSITE" id="PS50887">
    <property type="entry name" value="GGDEF"/>
    <property type="match status" value="1"/>
</dbReference>
<dbReference type="Pfam" id="PF13426">
    <property type="entry name" value="PAS_9"/>
    <property type="match status" value="1"/>
</dbReference>
<dbReference type="InterPro" id="IPR035965">
    <property type="entry name" value="PAS-like_dom_sf"/>
</dbReference>
<dbReference type="RefSeq" id="WP_114826004.1">
    <property type="nucleotide sequence ID" value="NZ_QQSY01000004.1"/>
</dbReference>
<dbReference type="InterPro" id="IPR003018">
    <property type="entry name" value="GAF"/>
</dbReference>
<dbReference type="CDD" id="cd01948">
    <property type="entry name" value="EAL"/>
    <property type="match status" value="1"/>
</dbReference>
<dbReference type="InterPro" id="IPR043128">
    <property type="entry name" value="Rev_trsase/Diguanyl_cyclase"/>
</dbReference>
<evidence type="ECO:0000313" key="5">
    <source>
        <dbReference type="EMBL" id="RDI97687.1"/>
    </source>
</evidence>
<dbReference type="Gene3D" id="3.30.450.40">
    <property type="match status" value="1"/>
</dbReference>
<feature type="domain" description="PAS" evidence="1">
    <location>
        <begin position="1"/>
        <end position="59"/>
    </location>
</feature>
<dbReference type="SMART" id="SM00052">
    <property type="entry name" value="EAL"/>
    <property type="match status" value="1"/>
</dbReference>
<evidence type="ECO:0000259" key="3">
    <source>
        <dbReference type="PROSITE" id="PS50883"/>
    </source>
</evidence>
<organism evidence="5 6">
    <name type="scientific">Dyella solisilvae</name>
    <dbReference type="NCBI Taxonomy" id="1920168"/>
    <lineage>
        <taxon>Bacteria</taxon>
        <taxon>Pseudomonadati</taxon>
        <taxon>Pseudomonadota</taxon>
        <taxon>Gammaproteobacteria</taxon>
        <taxon>Lysobacterales</taxon>
        <taxon>Rhodanobacteraceae</taxon>
        <taxon>Dyella</taxon>
    </lineage>
</organism>
<dbReference type="Gene3D" id="3.30.70.270">
    <property type="match status" value="1"/>
</dbReference>
<dbReference type="InterPro" id="IPR000160">
    <property type="entry name" value="GGDEF_dom"/>
</dbReference>
<feature type="domain" description="GGDEF" evidence="4">
    <location>
        <begin position="547"/>
        <end position="679"/>
    </location>
</feature>
<dbReference type="InterPro" id="IPR013656">
    <property type="entry name" value="PAS_4"/>
</dbReference>
<dbReference type="NCBIfam" id="TIGR00254">
    <property type="entry name" value="GGDEF"/>
    <property type="match status" value="1"/>
</dbReference>
<dbReference type="SMART" id="SM00086">
    <property type="entry name" value="PAC"/>
    <property type="match status" value="2"/>
</dbReference>
<dbReference type="Pfam" id="PF00990">
    <property type="entry name" value="GGDEF"/>
    <property type="match status" value="1"/>
</dbReference>
<dbReference type="CDD" id="cd01949">
    <property type="entry name" value="GGDEF"/>
    <property type="match status" value="1"/>
</dbReference>
<keyword evidence="6" id="KW-1185">Reference proteome</keyword>
<dbReference type="Gene3D" id="3.20.20.450">
    <property type="entry name" value="EAL domain"/>
    <property type="match status" value="1"/>
</dbReference>
<dbReference type="SMART" id="SM00267">
    <property type="entry name" value="GGDEF"/>
    <property type="match status" value="1"/>
</dbReference>
<dbReference type="PROSITE" id="PS50883">
    <property type="entry name" value="EAL"/>
    <property type="match status" value="1"/>
</dbReference>
<dbReference type="AlphaFoldDB" id="A0A370K5G6"/>
<dbReference type="Pfam" id="PF00563">
    <property type="entry name" value="EAL"/>
    <property type="match status" value="1"/>
</dbReference>
<dbReference type="SUPFAM" id="SSF55073">
    <property type="entry name" value="Nucleotide cyclase"/>
    <property type="match status" value="1"/>
</dbReference>
<dbReference type="PROSITE" id="PS50113">
    <property type="entry name" value="PAC"/>
    <property type="match status" value="1"/>
</dbReference>
<proteinExistence type="predicted"/>
<dbReference type="OrthoDB" id="197861at2"/>
<feature type="domain" description="PAC" evidence="2">
    <location>
        <begin position="181"/>
        <end position="233"/>
    </location>
</feature>
<dbReference type="InterPro" id="IPR029787">
    <property type="entry name" value="Nucleotide_cyclase"/>
</dbReference>
<evidence type="ECO:0000313" key="6">
    <source>
        <dbReference type="Proteomes" id="UP000254711"/>
    </source>
</evidence>
<dbReference type="InterPro" id="IPR052155">
    <property type="entry name" value="Biofilm_reg_signaling"/>
</dbReference>
<dbReference type="InterPro" id="IPR001633">
    <property type="entry name" value="EAL_dom"/>
</dbReference>
<name>A0A370K5G6_9GAMM</name>
<sequence>MDGFVALDARFRLIHMNDEARAMFGRNAADLLGRPVWDALPPPLDQSLRLACEMAMGEQKSVSIQLVDATNDRHIDCRIHPSGEGLVLGFRDPRPAQRAEQEGLRDANRLAWAQKLAQVGSLEWDIASSQVVMSAELCHLYGLPAEKQESTFDAYLALVYPDDRASMAQHLQQARSDHQPFEFEGRFLHPDGSMRTLLNRGQVSVDGHGRAVNVLLVCQDITAGKRAQQVVMGQHDILVGIAAQRPLAESLARIARLHEALNPGALCSILLIDDAGTRVLCGAAPSLPAAYSAKLDGLEIGNQHGSCGTAAWRRERVVVENIETHPYWANYKSLALAHGLRACWSTPILGSDGRVLGTFAVYFREPRHPRQDELDSIDQMVPIAGVAIESARLIERLRVRDSFFEMSLELFCIIDPATGRLVQFNPSLERITGYDANELAGLGYRELFPVEHGADGGHLAAPLGGVAFSIREFVTRCACKDGSERVLEWVSFAAPDGLVYAVARDITARREMEAKLAYASTHDALTGLRHYLLFERDLVNRMHESPARTSVLVIGLDRFQMVNASIGHPAADEVLKRVATRLQLALPEQAQMARIAGDQFVVAVAGIEPSGARELGDRLRVAVAKPLEGRNYRLVLSASVGVSHYPQHGRTADDLLRRADEAMNQAKRNGRDQLAELSVEQMVELDDRVTLGSRLRDAIGHGEFELYYQPQHRANGYGLVGFEALLRWNCTPFGALPPARFIPLAEAMGLMPEVGVWVLDHACHQARAWFDLGHRDFIMAVNVSAQQLVRPGLAESVEEILHRHGLPAAMLEIEMTESSLMKNVSRTQDTLARLRALGVRLSLDDLGTGYSSLSYLRQFPVNKLKVDQSFVSGLPMDTKNAAIIGTIVALGHQLEMQVAVEGVETQAQAALLARLGCDVLQGHYLAPALSARDAQAYFDHIHYGAA</sequence>